<accession>Q6XYS8</accession>
<proteinExistence type="predicted"/>
<reference evidence="2" key="1">
    <citation type="journal article" date="2003" name="Mol. Genet. Genomics">
        <title>Gene content and organization of an 85-kb DNA segment from the genome of the phytopathogenic mollicute Spiroplasma kunkelii.</title>
        <authorList>
            <person name="Zhao Y."/>
            <person name="Hammond R.W."/>
            <person name="Jomantiene R."/>
            <person name="Dally E.L."/>
            <person name="Lee I.-M."/>
            <person name="Jia H."/>
            <person name="Wu H."/>
            <person name="Lin S."/>
            <person name="Zhang P."/>
            <person name="Kenton S."/>
            <person name="Najar F.Z."/>
            <person name="Hua A."/>
            <person name="Roe B.A."/>
            <person name="Fletcher J."/>
            <person name="Davis R.E."/>
        </authorList>
    </citation>
    <scope>NUCLEOTIDE SEQUENCE</scope>
    <source>
        <strain evidence="2">CR2-3x</strain>
    </source>
</reference>
<keyword evidence="1" id="KW-1133">Transmembrane helix</keyword>
<keyword evidence="1" id="KW-0472">Membrane</keyword>
<organism evidence="2">
    <name type="scientific">Spiroplasma kunkelii</name>
    <dbReference type="NCBI Taxonomy" id="47834"/>
    <lineage>
        <taxon>Bacteria</taxon>
        <taxon>Bacillati</taxon>
        <taxon>Mycoplasmatota</taxon>
        <taxon>Mollicutes</taxon>
        <taxon>Entomoplasmatales</taxon>
        <taxon>Spiroplasmataceae</taxon>
        <taxon>Spiroplasma</taxon>
    </lineage>
</organism>
<evidence type="ECO:0000313" key="2">
    <source>
        <dbReference type="EMBL" id="AAP58952.1"/>
    </source>
</evidence>
<protein>
    <submittedName>
        <fullName evidence="2">Uncharacterized protein</fullName>
    </submittedName>
</protein>
<name>Q6XYS8_SPIKU</name>
<sequence length="46" mass="5439">MNKLTIFTKIVLIKKKKKKKIILNYSWYLIIVSIVISANLSIYKII</sequence>
<keyword evidence="1" id="KW-0812">Transmembrane</keyword>
<dbReference type="EMBL" id="AY198133">
    <property type="protein sequence ID" value="AAP58952.1"/>
    <property type="molecule type" value="Genomic_DNA"/>
</dbReference>
<evidence type="ECO:0000256" key="1">
    <source>
        <dbReference type="SAM" id="Phobius"/>
    </source>
</evidence>
<dbReference type="AlphaFoldDB" id="Q6XYS8"/>
<feature type="transmembrane region" description="Helical" evidence="1">
    <location>
        <begin position="21"/>
        <end position="43"/>
    </location>
</feature>